<comment type="caution">
    <text evidence="2">The sequence shown here is derived from an EMBL/GenBank/DDBJ whole genome shotgun (WGS) entry which is preliminary data.</text>
</comment>
<feature type="transmembrane region" description="Helical" evidence="1">
    <location>
        <begin position="57"/>
        <end position="77"/>
    </location>
</feature>
<proteinExistence type="predicted"/>
<feature type="transmembrane region" description="Helical" evidence="1">
    <location>
        <begin position="14"/>
        <end position="37"/>
    </location>
</feature>
<dbReference type="Proteomes" id="UP001285921">
    <property type="component" value="Unassembled WGS sequence"/>
</dbReference>
<keyword evidence="3" id="KW-1185">Reference proteome</keyword>
<keyword evidence="1" id="KW-0472">Membrane</keyword>
<dbReference type="RefSeq" id="WP_317981466.1">
    <property type="nucleotide sequence ID" value="NZ_BTCL01000020.1"/>
</dbReference>
<keyword evidence="1" id="KW-0812">Transmembrane</keyword>
<keyword evidence="1" id="KW-1133">Transmembrane helix</keyword>
<reference evidence="2 3" key="1">
    <citation type="submission" date="2023-05" db="EMBL/GenBank/DDBJ databases">
        <title>Draft genome of Paenibacillus sp. CCS26.</title>
        <authorList>
            <person name="Akita H."/>
            <person name="Shinto Y."/>
            <person name="Kimura Z."/>
        </authorList>
    </citation>
    <scope>NUCLEOTIDE SEQUENCE [LARGE SCALE GENOMIC DNA]</scope>
    <source>
        <strain evidence="2 3">CCS26</strain>
    </source>
</reference>
<accession>A0ABQ6NSK3</accession>
<name>A0ABQ6NSK3_9BACL</name>
<protein>
    <submittedName>
        <fullName evidence="2">Uncharacterized protein</fullName>
    </submittedName>
</protein>
<evidence type="ECO:0000313" key="2">
    <source>
        <dbReference type="EMBL" id="GMK47515.1"/>
    </source>
</evidence>
<evidence type="ECO:0000313" key="3">
    <source>
        <dbReference type="Proteomes" id="UP001285921"/>
    </source>
</evidence>
<dbReference type="EMBL" id="BTCL01000020">
    <property type="protein sequence ID" value="GMK47515.1"/>
    <property type="molecule type" value="Genomic_DNA"/>
</dbReference>
<evidence type="ECO:0000256" key="1">
    <source>
        <dbReference type="SAM" id="Phobius"/>
    </source>
</evidence>
<gene>
    <name evidence="2" type="ORF">PghCCS26_46450</name>
</gene>
<organism evidence="2 3">
    <name type="scientific">Paenibacillus glycanilyticus</name>
    <dbReference type="NCBI Taxonomy" id="126569"/>
    <lineage>
        <taxon>Bacteria</taxon>
        <taxon>Bacillati</taxon>
        <taxon>Bacillota</taxon>
        <taxon>Bacilli</taxon>
        <taxon>Bacillales</taxon>
        <taxon>Paenibacillaceae</taxon>
        <taxon>Paenibacillus</taxon>
    </lineage>
</organism>
<sequence>MNILYRVLKNHHKVMLWGSVVSVLIIIFVGATINTPVPFKSWDAAVINYILTKMTELSTGFIMSALFYYFVVFIPEVKKKETVSTRIKGLVERIMNNQARILNNLISQTDNRVSYLTLYLEELNTEDDFKHLLKNLDELILTDSNKAYKLLEHWIRYTGYIKQDLQKILVYYKEHLDITGLVHIEELIESLYFNTLPGSLDIITRSLDSKIENIADIFYEFDKKIRTLEKDIS</sequence>